<dbReference type="Pfam" id="PF08348">
    <property type="entry name" value="PAS_6"/>
    <property type="match status" value="1"/>
</dbReference>
<dbReference type="EMBL" id="PVTL01000009">
    <property type="protein sequence ID" value="PRY65872.1"/>
    <property type="molecule type" value="Genomic_DNA"/>
</dbReference>
<proteinExistence type="predicted"/>
<gene>
    <name evidence="3" type="ORF">B0I08_10920</name>
</gene>
<sequence>MTIDEVPPPTAPGDAAVPLSGFHVPRTIDGERLVALFASLVEPIARALPTSTEVVLHDLSLVPNSIVAIYGEVTGRKIGDPPTDVLLQQAMQGFNDYNLNYESTLPSGRRMRSSTMIIRDVAGNPAAALCIHTDISAWLSIQNLVAQMVGGSPAASPAPSEQRTEVFVKDVDELAAHLIHQAILAVGVPVDEMKKKHKVSVVIELKDRGFFMLRDAIEMISESLKVTKFTIYNYLNEISLLETGTEPTPSAERL</sequence>
<feature type="domain" description="YheO-like" evidence="1">
    <location>
        <begin position="37"/>
        <end position="143"/>
    </location>
</feature>
<accession>A0A2T0V6Q7</accession>
<dbReference type="InterPro" id="IPR039446">
    <property type="entry name" value="DauR-like"/>
</dbReference>
<dbReference type="PANTHER" id="PTHR35568:SF1">
    <property type="entry name" value="TRANSCRIPTIONAL REGULATOR DAUR"/>
    <property type="match status" value="1"/>
</dbReference>
<evidence type="ECO:0000259" key="1">
    <source>
        <dbReference type="Pfam" id="PF08348"/>
    </source>
</evidence>
<dbReference type="Proteomes" id="UP000237983">
    <property type="component" value="Unassembled WGS sequence"/>
</dbReference>
<dbReference type="PANTHER" id="PTHR35568">
    <property type="entry name" value="TRANSCRIPTIONAL REGULATOR DAUR"/>
    <property type="match status" value="1"/>
</dbReference>
<dbReference type="InterPro" id="IPR013559">
    <property type="entry name" value="YheO"/>
</dbReference>
<comment type="caution">
    <text evidence="3">The sequence shown here is derived from an EMBL/GenBank/DDBJ whole genome shotgun (WGS) entry which is preliminary data.</text>
</comment>
<feature type="domain" description="Transcriptional regulator DauR-like HTH" evidence="2">
    <location>
        <begin position="177"/>
        <end position="236"/>
    </location>
</feature>
<protein>
    <submittedName>
        <fullName evidence="3">Putative transcriptional regulator YheO</fullName>
    </submittedName>
</protein>
<keyword evidence="4" id="KW-1185">Reference proteome</keyword>
<evidence type="ECO:0000313" key="3">
    <source>
        <dbReference type="EMBL" id="PRY65872.1"/>
    </source>
</evidence>
<dbReference type="Pfam" id="PF13309">
    <property type="entry name" value="HTH_22"/>
    <property type="match status" value="1"/>
</dbReference>
<dbReference type="AlphaFoldDB" id="A0A2T0V6Q7"/>
<reference evidence="3 4" key="1">
    <citation type="submission" date="2018-03" db="EMBL/GenBank/DDBJ databases">
        <title>Genomic Encyclopedia of Type Strains, Phase III (KMG-III): the genomes of soil and plant-associated and newly described type strains.</title>
        <authorList>
            <person name="Whitman W."/>
        </authorList>
    </citation>
    <scope>NUCLEOTIDE SEQUENCE [LARGE SCALE GENOMIC DNA]</scope>
    <source>
        <strain evidence="3 4">CGMCC 1.12484</strain>
    </source>
</reference>
<name>A0A2T0V6Q7_9MICO</name>
<evidence type="ECO:0000259" key="2">
    <source>
        <dbReference type="Pfam" id="PF13309"/>
    </source>
</evidence>
<dbReference type="InterPro" id="IPR039445">
    <property type="entry name" value="DauR-like_HTH"/>
</dbReference>
<dbReference type="RefSeq" id="WP_181243436.1">
    <property type="nucleotide sequence ID" value="NZ_PVTL01000009.1"/>
</dbReference>
<evidence type="ECO:0000313" key="4">
    <source>
        <dbReference type="Proteomes" id="UP000237983"/>
    </source>
</evidence>
<organism evidence="3 4">
    <name type="scientific">Glaciihabitans tibetensis</name>
    <dbReference type="NCBI Taxonomy" id="1266600"/>
    <lineage>
        <taxon>Bacteria</taxon>
        <taxon>Bacillati</taxon>
        <taxon>Actinomycetota</taxon>
        <taxon>Actinomycetes</taxon>
        <taxon>Micrococcales</taxon>
        <taxon>Microbacteriaceae</taxon>
        <taxon>Glaciihabitans</taxon>
    </lineage>
</organism>